<evidence type="ECO:0000313" key="9">
    <source>
        <dbReference type="Proteomes" id="UP000748531"/>
    </source>
</evidence>
<keyword evidence="9" id="KW-1185">Reference proteome</keyword>
<evidence type="ECO:0000256" key="5">
    <source>
        <dbReference type="ARBA" id="ARBA00023136"/>
    </source>
</evidence>
<evidence type="ECO:0000313" key="8">
    <source>
        <dbReference type="EMBL" id="KAF5406127.1"/>
    </source>
</evidence>
<sequence length="487" mass="54636">NLVYVPGSKFYEVWKTTNFRAVTFSTYVFNLTNPEQVLNGSRPKFKELGPFVYTERVNRTAVNFSDENPPKTIMYGHTFHYVYNAALSIGPPSEMKVIAPDLIYLYSGKTGGKPFRETTVDQLLWNNQYTVFSFALKNFGIYESRNSSIATPTSVNTGVEDIRNVGKVLAVDGKRPDMWRKLDHAITQNVKIYFLVSIFVTPVLFFLVVERVSPGLKVGASAKLLVSSICRSVRLYAVNLTASVHRSDVQLLVLSALVSDKADPATNWEERIYCKPTEACPPKGLISLRQCLQKYGGEFDMYASLPRFLNADERIRQSMDGIPEPNQKEHGSFIHVEPVRLELTGLTLEGLERIQVNVLMANANKDYQQMKGPYYFPITWYSREAGAEKETVDILKTQILDLQTTVALAVQLVCGLCGLLSLVFAAVLTTVCIRTKKQSADDSNSSTILTYTVLSLAFDDYDSPDVKVPPSPSCVKKQRDKMGEFIR</sequence>
<gene>
    <name evidence="8" type="ORF">PHET_00396</name>
</gene>
<dbReference type="PANTHER" id="PTHR11923">
    <property type="entry name" value="SCAVENGER RECEPTOR CLASS B TYPE-1 SR-B1"/>
    <property type="match status" value="1"/>
</dbReference>
<dbReference type="Proteomes" id="UP000748531">
    <property type="component" value="Unassembled WGS sequence"/>
</dbReference>
<keyword evidence="3 7" id="KW-0812">Transmembrane</keyword>
<keyword evidence="5 7" id="KW-0472">Membrane</keyword>
<proteinExistence type="inferred from homology"/>
<dbReference type="OrthoDB" id="18585at2759"/>
<dbReference type="GO" id="GO:0005044">
    <property type="term" value="F:scavenger receptor activity"/>
    <property type="evidence" value="ECO:0007669"/>
    <property type="project" value="TreeGrafter"/>
</dbReference>
<dbReference type="Pfam" id="PF01130">
    <property type="entry name" value="CD36"/>
    <property type="match status" value="2"/>
</dbReference>
<evidence type="ECO:0000256" key="2">
    <source>
        <dbReference type="ARBA" id="ARBA00010532"/>
    </source>
</evidence>
<evidence type="ECO:0000256" key="1">
    <source>
        <dbReference type="ARBA" id="ARBA00004370"/>
    </source>
</evidence>
<feature type="transmembrane region" description="Helical" evidence="7">
    <location>
        <begin position="406"/>
        <end position="428"/>
    </location>
</feature>
<dbReference type="EMBL" id="LUCH01000089">
    <property type="protein sequence ID" value="KAF5406127.1"/>
    <property type="molecule type" value="Genomic_DNA"/>
</dbReference>
<evidence type="ECO:0000256" key="3">
    <source>
        <dbReference type="ARBA" id="ARBA00022692"/>
    </source>
</evidence>
<evidence type="ECO:0000256" key="7">
    <source>
        <dbReference type="SAM" id="Phobius"/>
    </source>
</evidence>
<dbReference type="GO" id="GO:0005737">
    <property type="term" value="C:cytoplasm"/>
    <property type="evidence" value="ECO:0007669"/>
    <property type="project" value="TreeGrafter"/>
</dbReference>
<dbReference type="InterPro" id="IPR002159">
    <property type="entry name" value="CD36_fam"/>
</dbReference>
<dbReference type="GO" id="GO:0016020">
    <property type="term" value="C:membrane"/>
    <property type="evidence" value="ECO:0007669"/>
    <property type="project" value="UniProtKB-SubCell"/>
</dbReference>
<dbReference type="PRINTS" id="PR01609">
    <property type="entry name" value="CD36FAMILY"/>
</dbReference>
<dbReference type="AlphaFoldDB" id="A0A8J4SUX4"/>
<comment type="subcellular location">
    <subcellularLocation>
        <location evidence="1">Membrane</location>
    </subcellularLocation>
</comment>
<keyword evidence="4 7" id="KW-1133">Transmembrane helix</keyword>
<comment type="similarity">
    <text evidence="2">Belongs to the CD36 family.</text>
</comment>
<feature type="non-terminal residue" evidence="8">
    <location>
        <position position="1"/>
    </location>
</feature>
<organism evidence="8 9">
    <name type="scientific">Paragonimus heterotremus</name>
    <dbReference type="NCBI Taxonomy" id="100268"/>
    <lineage>
        <taxon>Eukaryota</taxon>
        <taxon>Metazoa</taxon>
        <taxon>Spiralia</taxon>
        <taxon>Lophotrochozoa</taxon>
        <taxon>Platyhelminthes</taxon>
        <taxon>Trematoda</taxon>
        <taxon>Digenea</taxon>
        <taxon>Plagiorchiida</taxon>
        <taxon>Troglotremata</taxon>
        <taxon>Troglotrematidae</taxon>
        <taxon>Paragonimus</taxon>
    </lineage>
</organism>
<name>A0A8J4SUX4_9TREM</name>
<accession>A0A8J4SUX4</accession>
<evidence type="ECO:0000256" key="4">
    <source>
        <dbReference type="ARBA" id="ARBA00022989"/>
    </source>
</evidence>
<dbReference type="PANTHER" id="PTHR11923:SF51">
    <property type="entry name" value="LYSOSOME MEMBRANE PROTEIN 2"/>
    <property type="match status" value="1"/>
</dbReference>
<feature type="transmembrane region" description="Helical" evidence="7">
    <location>
        <begin position="192"/>
        <end position="209"/>
    </location>
</feature>
<keyword evidence="6" id="KW-0325">Glycoprotein</keyword>
<reference evidence="8" key="1">
    <citation type="submission" date="2019-05" db="EMBL/GenBank/DDBJ databases">
        <title>Annotation for the trematode Paragonimus heterotremus.</title>
        <authorList>
            <person name="Choi Y.-J."/>
        </authorList>
    </citation>
    <scope>NUCLEOTIDE SEQUENCE</scope>
    <source>
        <strain evidence="8">LC</strain>
    </source>
</reference>
<evidence type="ECO:0000256" key="6">
    <source>
        <dbReference type="ARBA" id="ARBA00023180"/>
    </source>
</evidence>
<protein>
    <submittedName>
        <fullName evidence="8">Uncharacterized protein</fullName>
    </submittedName>
</protein>
<comment type="caution">
    <text evidence="8">The sequence shown here is derived from an EMBL/GenBank/DDBJ whole genome shotgun (WGS) entry which is preliminary data.</text>
</comment>